<dbReference type="PROSITE" id="PS50928">
    <property type="entry name" value="ABC_TM1"/>
    <property type="match status" value="1"/>
</dbReference>
<evidence type="ECO:0000256" key="5">
    <source>
        <dbReference type="ARBA" id="ARBA00022989"/>
    </source>
</evidence>
<dbReference type="GO" id="GO:0005886">
    <property type="term" value="C:plasma membrane"/>
    <property type="evidence" value="ECO:0007669"/>
    <property type="project" value="UniProtKB-SubCell"/>
</dbReference>
<protein>
    <submittedName>
        <fullName evidence="9">Sulfonate ABC transporter, permease protein SsuC</fullName>
    </submittedName>
</protein>
<evidence type="ECO:0000313" key="10">
    <source>
        <dbReference type="Proteomes" id="UP000195991"/>
    </source>
</evidence>
<keyword evidence="3" id="KW-1003">Cell membrane</keyword>
<dbReference type="PANTHER" id="PTHR30151:SF38">
    <property type="entry name" value="ALIPHATIC SULFONATES TRANSPORT PERMEASE PROTEIN SSUC-RELATED"/>
    <property type="match status" value="1"/>
</dbReference>
<dbReference type="InterPro" id="IPR000515">
    <property type="entry name" value="MetI-like"/>
</dbReference>
<organism evidence="9 10">
    <name type="scientific">Bacillus thuringiensis</name>
    <dbReference type="NCBI Taxonomy" id="1428"/>
    <lineage>
        <taxon>Bacteria</taxon>
        <taxon>Bacillati</taxon>
        <taxon>Bacillota</taxon>
        <taxon>Bacilli</taxon>
        <taxon>Bacillales</taxon>
        <taxon>Bacillaceae</taxon>
        <taxon>Bacillus</taxon>
        <taxon>Bacillus cereus group</taxon>
    </lineage>
</organism>
<dbReference type="AlphaFoldDB" id="A0A1C4ELN3"/>
<evidence type="ECO:0000256" key="1">
    <source>
        <dbReference type="ARBA" id="ARBA00004651"/>
    </source>
</evidence>
<dbReference type="FunFam" id="1.10.3720.10:FF:000003">
    <property type="entry name" value="Aliphatic sulfonate ABC transporter permease"/>
    <property type="match status" value="1"/>
</dbReference>
<proteinExistence type="inferred from homology"/>
<evidence type="ECO:0000256" key="4">
    <source>
        <dbReference type="ARBA" id="ARBA00022692"/>
    </source>
</evidence>
<sequence>MENTKAVMKRASIAIGKNNVKKVRKTNVKVLVRAITIPIIVLIIWQLAGVFDLVSKTVLPTPLDILLAFQELIKTGELFGHLSISVFRAAAGFFIGGSLGIILGTIVGFSTRSEQYLDPSVQMLRTVPHLAVAPLFVLWFGFGETSKVLLIADGAFFPLYVNAFLGIRGVDSKLFDVARVLEFSKRKLITKLILPAALPNLLLGARLSLGVAWVSLVVAELMGSTEGIGYMIMDARQFSNTDIVFVGIIIFAFVGKFSDSLVRLLEVKFLRWRDNFKGETGN</sequence>
<dbReference type="GO" id="GO:0042918">
    <property type="term" value="P:alkanesulfonate transmembrane transport"/>
    <property type="evidence" value="ECO:0007669"/>
    <property type="project" value="UniProtKB-ARBA"/>
</dbReference>
<dbReference type="RefSeq" id="WP_087983788.1">
    <property type="nucleotide sequence ID" value="NZ_FMBI01000033.1"/>
</dbReference>
<evidence type="ECO:0000256" key="7">
    <source>
        <dbReference type="RuleBase" id="RU363032"/>
    </source>
</evidence>
<keyword evidence="2 7" id="KW-0813">Transport</keyword>
<keyword evidence="6 7" id="KW-0472">Membrane</keyword>
<feature type="transmembrane region" description="Helical" evidence="7">
    <location>
        <begin position="244"/>
        <end position="265"/>
    </location>
</feature>
<dbReference type="Pfam" id="PF00528">
    <property type="entry name" value="BPD_transp_1"/>
    <property type="match status" value="1"/>
</dbReference>
<feature type="transmembrane region" description="Helical" evidence="7">
    <location>
        <begin position="123"/>
        <end position="142"/>
    </location>
</feature>
<dbReference type="Proteomes" id="UP000195991">
    <property type="component" value="Unassembled WGS sequence"/>
</dbReference>
<keyword evidence="4 7" id="KW-0812">Transmembrane</keyword>
<evidence type="ECO:0000256" key="6">
    <source>
        <dbReference type="ARBA" id="ARBA00023136"/>
    </source>
</evidence>
<feature type="transmembrane region" description="Helical" evidence="7">
    <location>
        <begin position="89"/>
        <end position="111"/>
    </location>
</feature>
<dbReference type="Gene3D" id="1.10.3720.10">
    <property type="entry name" value="MetI-like"/>
    <property type="match status" value="1"/>
</dbReference>
<evidence type="ECO:0000259" key="8">
    <source>
        <dbReference type="PROSITE" id="PS50928"/>
    </source>
</evidence>
<keyword evidence="5 7" id="KW-1133">Transmembrane helix</keyword>
<comment type="subcellular location">
    <subcellularLocation>
        <location evidence="1 7">Cell membrane</location>
        <topology evidence="1 7">Multi-pass membrane protein</topology>
    </subcellularLocation>
</comment>
<feature type="transmembrane region" description="Helical" evidence="7">
    <location>
        <begin position="188"/>
        <end position="205"/>
    </location>
</feature>
<name>A0A1C4ELN3_BACTU</name>
<dbReference type="SUPFAM" id="SSF161098">
    <property type="entry name" value="MetI-like"/>
    <property type="match status" value="1"/>
</dbReference>
<feature type="transmembrane region" description="Helical" evidence="7">
    <location>
        <begin position="30"/>
        <end position="51"/>
    </location>
</feature>
<comment type="similarity">
    <text evidence="7">Belongs to the binding-protein-dependent transport system permease family.</text>
</comment>
<feature type="domain" description="ABC transmembrane type-1" evidence="8">
    <location>
        <begin position="82"/>
        <end position="262"/>
    </location>
</feature>
<gene>
    <name evidence="9" type="ORF">BTT61001_03318</name>
</gene>
<evidence type="ECO:0000256" key="3">
    <source>
        <dbReference type="ARBA" id="ARBA00022475"/>
    </source>
</evidence>
<dbReference type="InterPro" id="IPR035906">
    <property type="entry name" value="MetI-like_sf"/>
</dbReference>
<reference evidence="9 10" key="1">
    <citation type="submission" date="2016-08" db="EMBL/GenBank/DDBJ databases">
        <authorList>
            <person name="Seilhamer J.J."/>
        </authorList>
    </citation>
    <scope>NUCLEOTIDE SEQUENCE [LARGE SCALE GENOMIC DNA]</scope>
    <source>
        <strain evidence="9 10">IEBC_T61001</strain>
    </source>
</reference>
<dbReference type="EMBL" id="FMBI01000033">
    <property type="protein sequence ID" value="SCC44539.1"/>
    <property type="molecule type" value="Genomic_DNA"/>
</dbReference>
<evidence type="ECO:0000256" key="2">
    <source>
        <dbReference type="ARBA" id="ARBA00022448"/>
    </source>
</evidence>
<evidence type="ECO:0000313" key="9">
    <source>
        <dbReference type="EMBL" id="SCC44539.1"/>
    </source>
</evidence>
<dbReference type="CDD" id="cd06261">
    <property type="entry name" value="TM_PBP2"/>
    <property type="match status" value="1"/>
</dbReference>
<dbReference type="PANTHER" id="PTHR30151">
    <property type="entry name" value="ALKANE SULFONATE ABC TRANSPORTER-RELATED, MEMBRANE SUBUNIT"/>
    <property type="match status" value="1"/>
</dbReference>
<accession>A0A1C4ELN3</accession>
<feature type="transmembrane region" description="Helical" evidence="7">
    <location>
        <begin position="148"/>
        <end position="167"/>
    </location>
</feature>